<evidence type="ECO:0000313" key="5">
    <source>
        <dbReference type="Proteomes" id="UP000515146"/>
    </source>
</evidence>
<name>A0A6P6YL04_DERPT</name>
<keyword evidence="5" id="KW-1185">Reference proteome</keyword>
<dbReference type="SUPFAM" id="SSF56235">
    <property type="entry name" value="N-terminal nucleophile aminohydrolases (Ntn hydrolases)"/>
    <property type="match status" value="1"/>
</dbReference>
<evidence type="ECO:0000313" key="6">
    <source>
        <dbReference type="RefSeq" id="XP_027205436.1"/>
    </source>
</evidence>
<dbReference type="PROSITE" id="PS51475">
    <property type="entry name" value="PROTEASOME_ALPHA_2"/>
    <property type="match status" value="1"/>
</dbReference>
<feature type="domain" description="Proteasome alpha-type subunits" evidence="4">
    <location>
        <begin position="5"/>
        <end position="27"/>
    </location>
</feature>
<dbReference type="RefSeq" id="XP_027205436.1">
    <property type="nucleotide sequence ID" value="XM_027349635.1"/>
</dbReference>
<dbReference type="OMA" id="GHISTRN"/>
<dbReference type="InterPro" id="IPR023332">
    <property type="entry name" value="Proteasome_alpha-type"/>
</dbReference>
<dbReference type="SMART" id="SM00948">
    <property type="entry name" value="Proteasome_A_N"/>
    <property type="match status" value="1"/>
</dbReference>
<dbReference type="GO" id="GO:0019773">
    <property type="term" value="C:proteasome core complex, alpha-subunit complex"/>
    <property type="evidence" value="ECO:0007669"/>
    <property type="project" value="UniProtKB-UniRule"/>
</dbReference>
<reference evidence="6" key="1">
    <citation type="submission" date="2025-08" db="UniProtKB">
        <authorList>
            <consortium name="RefSeq"/>
        </authorList>
    </citation>
    <scope>IDENTIFICATION</scope>
    <source>
        <strain evidence="6">Airmid</strain>
    </source>
</reference>
<comment type="function">
    <text evidence="1">The proteasome is a multicatalytic proteinase complex which is characterized by its ability to cleave peptides with Arg, Phe, Tyr, Leu, and Glu adjacent to the leaving group at neutral or slightly basic pH. The proteasome has an ATP-dependent proteolytic activity.</text>
</comment>
<evidence type="ECO:0000256" key="1">
    <source>
        <dbReference type="ARBA" id="ARBA00002000"/>
    </source>
</evidence>
<sequence>MSNDYGFSLTTFSPTGKLGQIDRARKAVSLHGALAVGMSCDEGAVMCVEYKKLSPLIDISKLDKLETIGEHIGVTYSGMPADFHALLTFAREKAVKYERTYGQPIPVLQLVKKLADLYQEHTQSGAVRPFGCALLLCGVDDGKCKIFQVDPSGTFLIWKASAIGKMGESAMKVLERRYRADMSLEDAVHAAILTMKEHAETQLTSTSLCVGVCERNKFTLLRPDEFSVYLGEGGEAVQNGR</sequence>
<dbReference type="Gene3D" id="3.60.20.10">
    <property type="entry name" value="Glutamine Phosphoribosylpyrophosphate, subunit 1, domain 1"/>
    <property type="match status" value="1"/>
</dbReference>
<evidence type="ECO:0000256" key="2">
    <source>
        <dbReference type="ARBA" id="ARBA00022942"/>
    </source>
</evidence>
<dbReference type="InterPro" id="IPR029055">
    <property type="entry name" value="Ntn_hydrolases_N"/>
</dbReference>
<comment type="similarity">
    <text evidence="3">Belongs to the peptidase T1A family.</text>
</comment>
<keyword evidence="2 3" id="KW-0647">Proteasome</keyword>
<dbReference type="AlphaFoldDB" id="A0A6P6YL04"/>
<dbReference type="Pfam" id="PF00227">
    <property type="entry name" value="Proteasome"/>
    <property type="match status" value="1"/>
</dbReference>
<dbReference type="Proteomes" id="UP000515146">
    <property type="component" value="Unplaced"/>
</dbReference>
<evidence type="ECO:0000259" key="4">
    <source>
        <dbReference type="SMART" id="SM00948"/>
    </source>
</evidence>
<organism evidence="5 6">
    <name type="scientific">Dermatophagoides pteronyssinus</name>
    <name type="common">European house dust mite</name>
    <dbReference type="NCBI Taxonomy" id="6956"/>
    <lineage>
        <taxon>Eukaryota</taxon>
        <taxon>Metazoa</taxon>
        <taxon>Ecdysozoa</taxon>
        <taxon>Arthropoda</taxon>
        <taxon>Chelicerata</taxon>
        <taxon>Arachnida</taxon>
        <taxon>Acari</taxon>
        <taxon>Acariformes</taxon>
        <taxon>Sarcoptiformes</taxon>
        <taxon>Astigmata</taxon>
        <taxon>Psoroptidia</taxon>
        <taxon>Analgoidea</taxon>
        <taxon>Pyroglyphidae</taxon>
        <taxon>Dermatophagoidinae</taxon>
        <taxon>Dermatophagoides</taxon>
    </lineage>
</organism>
<dbReference type="InterPro" id="IPR001353">
    <property type="entry name" value="Proteasome_sua/b"/>
</dbReference>
<dbReference type="InParanoid" id="A0A6P6YL04"/>
<proteinExistence type="inferred from homology"/>
<dbReference type="OrthoDB" id="431557at2759"/>
<evidence type="ECO:0000256" key="3">
    <source>
        <dbReference type="PROSITE-ProRule" id="PRU00808"/>
    </source>
</evidence>
<protein>
    <submittedName>
        <fullName evidence="6">Proteasome subunit alpha type-2-like</fullName>
    </submittedName>
</protein>
<gene>
    <name evidence="6" type="primary">LOC113799044</name>
</gene>
<dbReference type="InterPro" id="IPR000426">
    <property type="entry name" value="Proteasome_asu_N"/>
</dbReference>
<dbReference type="InterPro" id="IPR050115">
    <property type="entry name" value="Proteasome_alpha"/>
</dbReference>
<dbReference type="PANTHER" id="PTHR11599">
    <property type="entry name" value="PROTEASOME SUBUNIT ALPHA/BETA"/>
    <property type="match status" value="1"/>
</dbReference>
<dbReference type="KEGG" id="dpte:113799044"/>
<accession>A0A6P6YL04</accession>
<dbReference type="GO" id="GO:0006511">
    <property type="term" value="P:ubiquitin-dependent protein catabolic process"/>
    <property type="evidence" value="ECO:0007669"/>
    <property type="project" value="InterPro"/>
</dbReference>